<evidence type="ECO:0000313" key="2">
    <source>
        <dbReference type="EMBL" id="KUM50123.1"/>
    </source>
</evidence>
<gene>
    <name evidence="2" type="ORF">ABT39_MTgene3351</name>
</gene>
<organism evidence="2">
    <name type="scientific">Picea glauca</name>
    <name type="common">White spruce</name>
    <name type="synonym">Pinus glauca</name>
    <dbReference type="NCBI Taxonomy" id="3330"/>
    <lineage>
        <taxon>Eukaryota</taxon>
        <taxon>Viridiplantae</taxon>
        <taxon>Streptophyta</taxon>
        <taxon>Embryophyta</taxon>
        <taxon>Tracheophyta</taxon>
        <taxon>Spermatophyta</taxon>
        <taxon>Pinopsida</taxon>
        <taxon>Pinidae</taxon>
        <taxon>Conifers I</taxon>
        <taxon>Pinales</taxon>
        <taxon>Pinaceae</taxon>
        <taxon>Picea</taxon>
    </lineage>
</organism>
<geneLocation type="mitochondrion" evidence="2"/>
<sequence length="142" mass="15876">MKRHNSSSGRPDQKWYARGKTPDLQCLHLGRKKKNRFDQIITKGKAKVLEDYPVPEEETIEEHVVFKSRLEASVTSFALMCAGKKRTLEVPLIEASHHIDCVKIEENNLWEGLKKKAALLRSPQKDTTGSPALPGPGTSSGK</sequence>
<keyword evidence="2" id="KW-0496">Mitochondrion</keyword>
<reference evidence="2" key="1">
    <citation type="journal article" date="2015" name="Genome Biol. Evol.">
        <title>Organellar Genomes of White Spruce (Picea glauca): Assembly and Annotation.</title>
        <authorList>
            <person name="Jackman S.D."/>
            <person name="Warren R.L."/>
            <person name="Gibb E.A."/>
            <person name="Vandervalk B.P."/>
            <person name="Mohamadi H."/>
            <person name="Chu J."/>
            <person name="Raymond A."/>
            <person name="Pleasance S."/>
            <person name="Coope R."/>
            <person name="Wildung M.R."/>
            <person name="Ritland C.E."/>
            <person name="Bousquet J."/>
            <person name="Jones S.J."/>
            <person name="Bohlmann J."/>
            <person name="Birol I."/>
        </authorList>
    </citation>
    <scope>NUCLEOTIDE SEQUENCE [LARGE SCALE GENOMIC DNA]</scope>
    <source>
        <tissue evidence="2">Flushing bud</tissue>
    </source>
</reference>
<feature type="region of interest" description="Disordered" evidence="1">
    <location>
        <begin position="120"/>
        <end position="142"/>
    </location>
</feature>
<dbReference type="EMBL" id="LKAM01000002">
    <property type="protein sequence ID" value="KUM50123.1"/>
    <property type="molecule type" value="Genomic_DNA"/>
</dbReference>
<proteinExistence type="predicted"/>
<name>A0A117NIL4_PICGL</name>
<comment type="caution">
    <text evidence="2">The sequence shown here is derived from an EMBL/GenBank/DDBJ whole genome shotgun (WGS) entry which is preliminary data.</text>
</comment>
<dbReference type="AlphaFoldDB" id="A0A117NIL4"/>
<accession>A0A117NIL4</accession>
<evidence type="ECO:0000256" key="1">
    <source>
        <dbReference type="SAM" id="MobiDB-lite"/>
    </source>
</evidence>
<protein>
    <submittedName>
        <fullName evidence="2">Uncharacterized protein</fullName>
    </submittedName>
</protein>